<evidence type="ECO:0000256" key="1">
    <source>
        <dbReference type="ARBA" id="ARBA00004651"/>
    </source>
</evidence>
<evidence type="ECO:0000256" key="3">
    <source>
        <dbReference type="ARBA" id="ARBA00022475"/>
    </source>
</evidence>
<protein>
    <submittedName>
        <fullName evidence="7">Na+/H+ antiporter subunit E</fullName>
    </submittedName>
</protein>
<evidence type="ECO:0000256" key="4">
    <source>
        <dbReference type="ARBA" id="ARBA00022692"/>
    </source>
</evidence>
<keyword evidence="6" id="KW-0472">Membrane</keyword>
<keyword evidence="8" id="KW-1185">Reference proteome</keyword>
<keyword evidence="3" id="KW-1003">Cell membrane</keyword>
<evidence type="ECO:0000313" key="7">
    <source>
        <dbReference type="EMBL" id="MCX8997113.1"/>
    </source>
</evidence>
<dbReference type="RefSeq" id="WP_306410882.1">
    <property type="nucleotide sequence ID" value="NZ_JANFPI010000002.1"/>
</dbReference>
<comment type="caution">
    <text evidence="7">The sequence shown here is derived from an EMBL/GenBank/DDBJ whole genome shotgun (WGS) entry which is preliminary data.</text>
</comment>
<gene>
    <name evidence="7" type="ORF">NOF55_08335</name>
</gene>
<evidence type="ECO:0000256" key="5">
    <source>
        <dbReference type="ARBA" id="ARBA00022989"/>
    </source>
</evidence>
<dbReference type="GO" id="GO:0008324">
    <property type="term" value="F:monoatomic cation transmembrane transporter activity"/>
    <property type="evidence" value="ECO:0007669"/>
    <property type="project" value="InterPro"/>
</dbReference>
<comment type="subcellular location">
    <subcellularLocation>
        <location evidence="1">Cell membrane</location>
        <topology evidence="1">Multi-pass membrane protein</topology>
    </subcellularLocation>
</comment>
<dbReference type="InterPro" id="IPR002758">
    <property type="entry name" value="Cation_antiport_E"/>
</dbReference>
<dbReference type="Pfam" id="PF01899">
    <property type="entry name" value="MNHE"/>
    <property type="match status" value="1"/>
</dbReference>
<dbReference type="GO" id="GO:0005886">
    <property type="term" value="C:plasma membrane"/>
    <property type="evidence" value="ECO:0007669"/>
    <property type="project" value="UniProtKB-SubCell"/>
</dbReference>
<name>A0AAE3MXN5_9HYPH</name>
<organism evidence="7 8">
    <name type="scientific">Ectorhizobium quercum</name>
    <dbReference type="NCBI Taxonomy" id="2965071"/>
    <lineage>
        <taxon>Bacteria</taxon>
        <taxon>Pseudomonadati</taxon>
        <taxon>Pseudomonadota</taxon>
        <taxon>Alphaproteobacteria</taxon>
        <taxon>Hyphomicrobiales</taxon>
        <taxon>Rhizobiaceae</taxon>
        <taxon>Ectorhizobium</taxon>
    </lineage>
</organism>
<dbReference type="PANTHER" id="PTHR34584">
    <property type="entry name" value="NA(+)/H(+) ANTIPORTER SUBUNIT E1"/>
    <property type="match status" value="1"/>
</dbReference>
<accession>A0AAE3MXN5</accession>
<evidence type="ECO:0000256" key="6">
    <source>
        <dbReference type="ARBA" id="ARBA00023136"/>
    </source>
</evidence>
<dbReference type="Proteomes" id="UP001208771">
    <property type="component" value="Unassembled WGS sequence"/>
</dbReference>
<sequence length="62" mass="6939">MQSDLEIFLVANLISLTPGTLTLDVAPDRSFLAIHSIYAEDPDALVAELKSGMEYRVRDIFR</sequence>
<dbReference type="AlphaFoldDB" id="A0AAE3MXN5"/>
<comment type="similarity">
    <text evidence="2">Belongs to the CPA3 antiporters (TC 2.A.63) subunit E family.</text>
</comment>
<dbReference type="EMBL" id="JANFPI010000002">
    <property type="protein sequence ID" value="MCX8997113.1"/>
    <property type="molecule type" value="Genomic_DNA"/>
</dbReference>
<keyword evidence="4" id="KW-0812">Transmembrane</keyword>
<reference evidence="7" key="1">
    <citation type="submission" date="2022-07" db="EMBL/GenBank/DDBJ databases">
        <title>Ectorhizobium quercum gen.nov., sp. nov.</title>
        <authorList>
            <person name="Ma T."/>
            <person name="Li Y."/>
        </authorList>
    </citation>
    <scope>NUCLEOTIDE SEQUENCE</scope>
    <source>
        <strain evidence="7">BDR2-2</strain>
    </source>
</reference>
<evidence type="ECO:0000256" key="2">
    <source>
        <dbReference type="ARBA" id="ARBA00006228"/>
    </source>
</evidence>
<keyword evidence="5" id="KW-1133">Transmembrane helix</keyword>
<dbReference type="PANTHER" id="PTHR34584:SF1">
    <property type="entry name" value="NA(+)_H(+) ANTIPORTER SUBUNIT E1"/>
    <property type="match status" value="1"/>
</dbReference>
<evidence type="ECO:0000313" key="8">
    <source>
        <dbReference type="Proteomes" id="UP001208771"/>
    </source>
</evidence>
<proteinExistence type="inferred from homology"/>